<proteinExistence type="inferred from homology"/>
<comment type="caution">
    <text evidence="4">The sequence shown here is derived from an EMBL/GenBank/DDBJ whole genome shotgun (WGS) entry which is preliminary data.</text>
</comment>
<dbReference type="Pfam" id="PF02817">
    <property type="entry name" value="E3_binding"/>
    <property type="match status" value="1"/>
</dbReference>
<evidence type="ECO:0000259" key="3">
    <source>
        <dbReference type="PROSITE" id="PS51826"/>
    </source>
</evidence>
<comment type="similarity">
    <text evidence="1">Belongs to the 2-oxoacid dehydrogenase family.</text>
</comment>
<feature type="compositionally biased region" description="Pro residues" evidence="2">
    <location>
        <begin position="51"/>
        <end position="61"/>
    </location>
</feature>
<organism evidence="4 5">
    <name type="scientific">Deinococcus radiotolerans</name>
    <dbReference type="NCBI Taxonomy" id="1309407"/>
    <lineage>
        <taxon>Bacteria</taxon>
        <taxon>Thermotogati</taxon>
        <taxon>Deinococcota</taxon>
        <taxon>Deinococci</taxon>
        <taxon>Deinococcales</taxon>
        <taxon>Deinococcaceae</taxon>
        <taxon>Deinococcus</taxon>
    </lineage>
</organism>
<dbReference type="Proteomes" id="UP000604341">
    <property type="component" value="Unassembled WGS sequence"/>
</dbReference>
<evidence type="ECO:0000313" key="4">
    <source>
        <dbReference type="EMBL" id="GGL14965.1"/>
    </source>
</evidence>
<sequence>MDRIAPLAKILAEANGIDWQRLQGSGAGGLIVEQDILNYLSRVMSGEEDPPSTPVDLPPPDWNGEEVPTADMLGRAGMSADMLSRAGVDTDLTAFVEQTRAAAPSVPAQPTASLDDDAMEFELEDEPDAAPAPVAATPSFSAPTSEVTAPVTPVAETATPEPVAAPEPTPAPAAGWNWGTPAATPAAAPEAAAHEAPPASPAVVEAPSLSTPEIPTPAQPAAEVAAAEPTPAAAPAAAGGLAAGLGSLLSRLYQKPAETAPAQPEPVSSAAPEPQVTEPVAVPVQAPTEPEPAPQDAPAWSDGRQADDAAWSQPAEPEAAVAEAHEAPAGSTTELPAVEPVTEPEVSEPAAQHVMPEAAPTTEAPEVSEPEAADVVAAETESGQTEPAAAEVTAAEPVAEEPAEQPAAAAIPAAEPEQAPAAVTPAPSGNAVWFGAYLRRDANVAALHDLRDQVTAALERDLPVALLVARAAARHADTLGLSGVAMHTQDGARAAGSGSLRDALDAGAFAGTPDLLVVDAGAMDLDDLHFPHTTTLSVGRVQDGRAALTLNGDVDAARAAQFLAQVAGTLEQPILLVL</sequence>
<evidence type="ECO:0000313" key="5">
    <source>
        <dbReference type="Proteomes" id="UP000604341"/>
    </source>
</evidence>
<protein>
    <recommendedName>
        <fullName evidence="3">Peripheral subunit-binding (PSBD) domain-containing protein</fullName>
    </recommendedName>
</protein>
<name>A0ABQ2FPW2_9DEIO</name>
<feature type="compositionally biased region" description="Low complexity" evidence="2">
    <location>
        <begin position="314"/>
        <end position="351"/>
    </location>
</feature>
<dbReference type="SUPFAM" id="SSF47005">
    <property type="entry name" value="Peripheral subunit-binding domain of 2-oxo acid dehydrogenase complex"/>
    <property type="match status" value="1"/>
</dbReference>
<dbReference type="EMBL" id="BMPE01000019">
    <property type="protein sequence ID" value="GGL14965.1"/>
    <property type="molecule type" value="Genomic_DNA"/>
</dbReference>
<gene>
    <name evidence="4" type="ORF">GCM10010844_37290</name>
</gene>
<feature type="domain" description="Peripheral subunit-binding (PSBD)" evidence="3">
    <location>
        <begin position="3"/>
        <end position="40"/>
    </location>
</feature>
<feature type="compositionally biased region" description="Low complexity" evidence="2">
    <location>
        <begin position="384"/>
        <end position="397"/>
    </location>
</feature>
<dbReference type="Gene3D" id="4.10.320.10">
    <property type="entry name" value="E3-binding domain"/>
    <property type="match status" value="1"/>
</dbReference>
<evidence type="ECO:0000256" key="1">
    <source>
        <dbReference type="ARBA" id="ARBA00007317"/>
    </source>
</evidence>
<feature type="region of interest" description="Disordered" evidence="2">
    <location>
        <begin position="256"/>
        <end position="426"/>
    </location>
</feature>
<feature type="region of interest" description="Disordered" evidence="2">
    <location>
        <begin position="125"/>
        <end position="150"/>
    </location>
</feature>
<feature type="region of interest" description="Disordered" evidence="2">
    <location>
        <begin position="45"/>
        <end position="67"/>
    </location>
</feature>
<dbReference type="InterPro" id="IPR004167">
    <property type="entry name" value="PSBD"/>
</dbReference>
<feature type="region of interest" description="Disordered" evidence="2">
    <location>
        <begin position="188"/>
        <end position="237"/>
    </location>
</feature>
<reference evidence="5" key="1">
    <citation type="journal article" date="2019" name="Int. J. Syst. Evol. Microbiol.">
        <title>The Global Catalogue of Microorganisms (GCM) 10K type strain sequencing project: providing services to taxonomists for standard genome sequencing and annotation.</title>
        <authorList>
            <consortium name="The Broad Institute Genomics Platform"/>
            <consortium name="The Broad Institute Genome Sequencing Center for Infectious Disease"/>
            <person name="Wu L."/>
            <person name="Ma J."/>
        </authorList>
    </citation>
    <scope>NUCLEOTIDE SEQUENCE [LARGE SCALE GENOMIC DNA]</scope>
    <source>
        <strain evidence="5">JCM 19173</strain>
    </source>
</reference>
<feature type="compositionally biased region" description="Low complexity" evidence="2">
    <location>
        <begin position="404"/>
        <end position="426"/>
    </location>
</feature>
<evidence type="ECO:0000256" key="2">
    <source>
        <dbReference type="SAM" id="MobiDB-lite"/>
    </source>
</evidence>
<feature type="compositionally biased region" description="Low complexity" evidence="2">
    <location>
        <begin position="129"/>
        <end position="150"/>
    </location>
</feature>
<dbReference type="PROSITE" id="PS51826">
    <property type="entry name" value="PSBD"/>
    <property type="match status" value="1"/>
</dbReference>
<feature type="compositionally biased region" description="Low complexity" evidence="2">
    <location>
        <begin position="188"/>
        <end position="208"/>
    </location>
</feature>
<feature type="compositionally biased region" description="Low complexity" evidence="2">
    <location>
        <begin position="219"/>
        <end position="237"/>
    </location>
</feature>
<dbReference type="InterPro" id="IPR036625">
    <property type="entry name" value="E3-bd_dom_sf"/>
</dbReference>
<dbReference type="RefSeq" id="WP_189070486.1">
    <property type="nucleotide sequence ID" value="NZ_BMPE01000019.1"/>
</dbReference>
<keyword evidence="5" id="KW-1185">Reference proteome</keyword>
<accession>A0ABQ2FPW2</accession>